<reference evidence="7" key="1">
    <citation type="submission" date="2018-05" db="EMBL/GenBank/DDBJ databases">
        <authorList>
            <person name="Lanie J.A."/>
            <person name="Ng W.-L."/>
            <person name="Kazmierczak K.M."/>
            <person name="Andrzejewski T.M."/>
            <person name="Davidsen T.M."/>
            <person name="Wayne K.J."/>
            <person name="Tettelin H."/>
            <person name="Glass J.I."/>
            <person name="Rusch D."/>
            <person name="Podicherti R."/>
            <person name="Tsui H.-C.T."/>
            <person name="Winkler M.E."/>
        </authorList>
    </citation>
    <scope>NUCLEOTIDE SEQUENCE</scope>
</reference>
<dbReference type="EMBL" id="UINC01002488">
    <property type="protein sequence ID" value="SUZ97213.1"/>
    <property type="molecule type" value="Genomic_DNA"/>
</dbReference>
<dbReference type="HAMAP" id="MF_00178">
    <property type="entry name" value="Lumazine_synth"/>
    <property type="match status" value="1"/>
</dbReference>
<comment type="catalytic activity">
    <reaction evidence="6">
        <text>(2S)-2-hydroxy-3-oxobutyl phosphate + 5-amino-6-(D-ribitylamino)uracil = 6,7-dimethyl-8-(1-D-ribityl)lumazine + phosphate + 2 H2O + H(+)</text>
        <dbReference type="Rhea" id="RHEA:26152"/>
        <dbReference type="ChEBI" id="CHEBI:15377"/>
        <dbReference type="ChEBI" id="CHEBI:15378"/>
        <dbReference type="ChEBI" id="CHEBI:15934"/>
        <dbReference type="ChEBI" id="CHEBI:43474"/>
        <dbReference type="ChEBI" id="CHEBI:58201"/>
        <dbReference type="ChEBI" id="CHEBI:58830"/>
        <dbReference type="EC" id="2.5.1.78"/>
    </reaction>
</comment>
<dbReference type="InterPro" id="IPR002180">
    <property type="entry name" value="LS/RS"/>
</dbReference>
<gene>
    <name evidence="7" type="ORF">METZ01_LOCUS50067</name>
</gene>
<dbReference type="GO" id="GO:0009231">
    <property type="term" value="P:riboflavin biosynthetic process"/>
    <property type="evidence" value="ECO:0007669"/>
    <property type="project" value="UniProtKB-UniPathway"/>
</dbReference>
<protein>
    <recommendedName>
        <fullName evidence="3">6,7-dimethyl-8-ribityllumazine synthase</fullName>
        <ecNumber evidence="3">2.5.1.78</ecNumber>
    </recommendedName>
</protein>
<dbReference type="UniPathway" id="UPA00275">
    <property type="reaction ID" value="UER00404"/>
</dbReference>
<comment type="pathway">
    <text evidence="1">Cofactor biosynthesis; riboflavin biosynthesis; riboflavin from 2-hydroxy-3-oxobutyl phosphate and 5-amino-6-(D-ribitylamino)uracil: step 1/2.</text>
</comment>
<dbReference type="SUPFAM" id="SSF52121">
    <property type="entry name" value="Lumazine synthase"/>
    <property type="match status" value="1"/>
</dbReference>
<sequence length="178" mass="18425">VTRSFDSSVLPEARNLHVALVVSQYHRDVTDRLRQGALAGLKQAGTDEEDVEVVEVPGTFEIPLAARSAAESGRFNAIVCLGCVIKGDTAHFEFIASAVAHGITAASAETGVPMTFGVLTTNSLDEAMARTSVEDLTNDGPSNKGWEAAAAAIGLVDALTTLAIGSEVPAHLEPPEGG</sequence>
<evidence type="ECO:0000256" key="6">
    <source>
        <dbReference type="ARBA" id="ARBA00048785"/>
    </source>
</evidence>
<dbReference type="Gene3D" id="3.40.50.960">
    <property type="entry name" value="Lumazine/riboflavin synthase"/>
    <property type="match status" value="1"/>
</dbReference>
<keyword evidence="4" id="KW-0686">Riboflavin biosynthesis</keyword>
<evidence type="ECO:0000256" key="1">
    <source>
        <dbReference type="ARBA" id="ARBA00004917"/>
    </source>
</evidence>
<organism evidence="7">
    <name type="scientific">marine metagenome</name>
    <dbReference type="NCBI Taxonomy" id="408172"/>
    <lineage>
        <taxon>unclassified sequences</taxon>
        <taxon>metagenomes</taxon>
        <taxon>ecological metagenomes</taxon>
    </lineage>
</organism>
<name>A0A381S7Y8_9ZZZZ</name>
<evidence type="ECO:0000256" key="2">
    <source>
        <dbReference type="ARBA" id="ARBA00007424"/>
    </source>
</evidence>
<dbReference type="NCBIfam" id="TIGR00114">
    <property type="entry name" value="lumazine-synth"/>
    <property type="match status" value="1"/>
</dbReference>
<dbReference type="PANTHER" id="PTHR21058:SF0">
    <property type="entry name" value="6,7-DIMETHYL-8-RIBITYLLUMAZINE SYNTHASE"/>
    <property type="match status" value="1"/>
</dbReference>
<evidence type="ECO:0000256" key="4">
    <source>
        <dbReference type="ARBA" id="ARBA00022619"/>
    </source>
</evidence>
<comment type="similarity">
    <text evidence="2">Belongs to the DMRL synthase family.</text>
</comment>
<feature type="non-terminal residue" evidence="7">
    <location>
        <position position="1"/>
    </location>
</feature>
<dbReference type="Pfam" id="PF00885">
    <property type="entry name" value="DMRL_synthase"/>
    <property type="match status" value="1"/>
</dbReference>
<dbReference type="GO" id="GO:0009349">
    <property type="term" value="C:riboflavin synthase complex"/>
    <property type="evidence" value="ECO:0007669"/>
    <property type="project" value="InterPro"/>
</dbReference>
<accession>A0A381S7Y8</accession>
<dbReference type="CDD" id="cd09209">
    <property type="entry name" value="Lumazine_synthase-I"/>
    <property type="match status" value="1"/>
</dbReference>
<dbReference type="GO" id="GO:0000906">
    <property type="term" value="F:6,7-dimethyl-8-ribityllumazine synthase activity"/>
    <property type="evidence" value="ECO:0007669"/>
    <property type="project" value="UniProtKB-EC"/>
</dbReference>
<evidence type="ECO:0000256" key="5">
    <source>
        <dbReference type="ARBA" id="ARBA00022679"/>
    </source>
</evidence>
<evidence type="ECO:0000313" key="7">
    <source>
        <dbReference type="EMBL" id="SUZ97213.1"/>
    </source>
</evidence>
<proteinExistence type="inferred from homology"/>
<evidence type="ECO:0000256" key="3">
    <source>
        <dbReference type="ARBA" id="ARBA00012664"/>
    </source>
</evidence>
<dbReference type="GO" id="GO:0005829">
    <property type="term" value="C:cytosol"/>
    <property type="evidence" value="ECO:0007669"/>
    <property type="project" value="TreeGrafter"/>
</dbReference>
<dbReference type="AlphaFoldDB" id="A0A381S7Y8"/>
<dbReference type="InterPro" id="IPR034964">
    <property type="entry name" value="LS"/>
</dbReference>
<dbReference type="InterPro" id="IPR036467">
    <property type="entry name" value="LS/RS_sf"/>
</dbReference>
<dbReference type="PANTHER" id="PTHR21058">
    <property type="entry name" value="6,7-DIMETHYL-8-RIBITYLLUMAZINE SYNTHASE DMRL SYNTHASE LUMAZINE SYNTHASE"/>
    <property type="match status" value="1"/>
</dbReference>
<dbReference type="EC" id="2.5.1.78" evidence="3"/>
<keyword evidence="5" id="KW-0808">Transferase</keyword>